<accession>A0ACD3AE18</accession>
<keyword evidence="2" id="KW-1185">Reference proteome</keyword>
<proteinExistence type="predicted"/>
<dbReference type="Proteomes" id="UP000308600">
    <property type="component" value="Unassembled WGS sequence"/>
</dbReference>
<evidence type="ECO:0000313" key="1">
    <source>
        <dbReference type="EMBL" id="TFK63913.1"/>
    </source>
</evidence>
<protein>
    <submittedName>
        <fullName evidence="1">Uncharacterized protein</fullName>
    </submittedName>
</protein>
<gene>
    <name evidence="1" type="ORF">BDN72DRAFT_847155</name>
</gene>
<reference evidence="1 2" key="1">
    <citation type="journal article" date="2019" name="Nat. Ecol. Evol.">
        <title>Megaphylogeny resolves global patterns of mushroom evolution.</title>
        <authorList>
            <person name="Varga T."/>
            <person name="Krizsan K."/>
            <person name="Foldi C."/>
            <person name="Dima B."/>
            <person name="Sanchez-Garcia M."/>
            <person name="Sanchez-Ramirez S."/>
            <person name="Szollosi G.J."/>
            <person name="Szarkandi J.G."/>
            <person name="Papp V."/>
            <person name="Albert L."/>
            <person name="Andreopoulos W."/>
            <person name="Angelini C."/>
            <person name="Antonin V."/>
            <person name="Barry K.W."/>
            <person name="Bougher N.L."/>
            <person name="Buchanan P."/>
            <person name="Buyck B."/>
            <person name="Bense V."/>
            <person name="Catcheside P."/>
            <person name="Chovatia M."/>
            <person name="Cooper J."/>
            <person name="Damon W."/>
            <person name="Desjardin D."/>
            <person name="Finy P."/>
            <person name="Geml J."/>
            <person name="Haridas S."/>
            <person name="Hughes K."/>
            <person name="Justo A."/>
            <person name="Karasinski D."/>
            <person name="Kautmanova I."/>
            <person name="Kiss B."/>
            <person name="Kocsube S."/>
            <person name="Kotiranta H."/>
            <person name="LaButti K.M."/>
            <person name="Lechner B.E."/>
            <person name="Liimatainen K."/>
            <person name="Lipzen A."/>
            <person name="Lukacs Z."/>
            <person name="Mihaltcheva S."/>
            <person name="Morgado L.N."/>
            <person name="Niskanen T."/>
            <person name="Noordeloos M.E."/>
            <person name="Ohm R.A."/>
            <person name="Ortiz-Santana B."/>
            <person name="Ovrebo C."/>
            <person name="Racz N."/>
            <person name="Riley R."/>
            <person name="Savchenko A."/>
            <person name="Shiryaev A."/>
            <person name="Soop K."/>
            <person name="Spirin V."/>
            <person name="Szebenyi C."/>
            <person name="Tomsovsky M."/>
            <person name="Tulloss R.E."/>
            <person name="Uehling J."/>
            <person name="Grigoriev I.V."/>
            <person name="Vagvolgyi C."/>
            <person name="Papp T."/>
            <person name="Martin F.M."/>
            <person name="Miettinen O."/>
            <person name="Hibbett D.S."/>
            <person name="Nagy L.G."/>
        </authorList>
    </citation>
    <scope>NUCLEOTIDE SEQUENCE [LARGE SCALE GENOMIC DNA]</scope>
    <source>
        <strain evidence="1 2">NL-1719</strain>
    </source>
</reference>
<dbReference type="EMBL" id="ML208498">
    <property type="protein sequence ID" value="TFK63913.1"/>
    <property type="molecule type" value="Genomic_DNA"/>
</dbReference>
<organism evidence="1 2">
    <name type="scientific">Pluteus cervinus</name>
    <dbReference type="NCBI Taxonomy" id="181527"/>
    <lineage>
        <taxon>Eukaryota</taxon>
        <taxon>Fungi</taxon>
        <taxon>Dikarya</taxon>
        <taxon>Basidiomycota</taxon>
        <taxon>Agaricomycotina</taxon>
        <taxon>Agaricomycetes</taxon>
        <taxon>Agaricomycetidae</taxon>
        <taxon>Agaricales</taxon>
        <taxon>Pluteineae</taxon>
        <taxon>Pluteaceae</taxon>
        <taxon>Pluteus</taxon>
    </lineage>
</organism>
<evidence type="ECO:0000313" key="2">
    <source>
        <dbReference type="Proteomes" id="UP000308600"/>
    </source>
</evidence>
<sequence length="479" mass="53780">MFDVPVELWLNILSYMSVSDIRPLSESCKVLRDITIPFLFKTIITRPFYKGNPNIIQQGLIRLGITSLGLSARLPRNCSQLLGIPRISQAIETLAILPHGITLGDYRASTRKQFSIVDLHIDEILELLPNLPNLKHLICAYVPLPKRDINRIVQLPLKRLELHRCTPIAEKPVTAQGSGTLESVKIDFDPEPTFSFAERTYLFLALFSEAPNLKYIHSTAVVDVPYTITKSRPPSLTTLNLPVCVTWESAGCFATALGACPWLKTLILRCPPGQDIYLPMDALQPNSLPKLEHYAGPAAYMDLTSNRPSVKDVHLFHTEFVAIPGHSIHLIPQTLRSFKCTSHTIGPFFFPSVHSHFSSHPWSALESLTILYQDFSKEYHGLSRLLDDTSLVPLPSIRQFSFYASLGPRKCLEATLNGCLPNLLRIYPNLEEATFIHSADCKTELGLVWVRSREGDNSEEVTGSLEFVEVNEEQLWLSL</sequence>
<name>A0ACD3AE18_9AGAR</name>